<dbReference type="Pfam" id="PF03055">
    <property type="entry name" value="RPE65"/>
    <property type="match status" value="1"/>
</dbReference>
<dbReference type="PANTHER" id="PTHR10543:SF37">
    <property type="entry name" value="CAROTENOID CLEAVAGE DIOXYGENASE 7, CHLOROPLASTIC"/>
    <property type="match status" value="1"/>
</dbReference>
<dbReference type="AlphaFoldDB" id="A0AAD8JCS4"/>
<feature type="binding site" evidence="5">
    <location>
        <position position="56"/>
    </location>
    <ligand>
        <name>Fe cation</name>
        <dbReference type="ChEBI" id="CHEBI:24875"/>
        <note>catalytic</note>
    </ligand>
</feature>
<dbReference type="GO" id="GO:0009570">
    <property type="term" value="C:chloroplast stroma"/>
    <property type="evidence" value="ECO:0007669"/>
    <property type="project" value="TreeGrafter"/>
</dbReference>
<dbReference type="Proteomes" id="UP001237642">
    <property type="component" value="Unassembled WGS sequence"/>
</dbReference>
<dbReference type="InterPro" id="IPR004294">
    <property type="entry name" value="Carotenoid_Oase"/>
</dbReference>
<keyword evidence="2 5" id="KW-0479">Metal-binding</keyword>
<evidence type="ECO:0000313" key="6">
    <source>
        <dbReference type="EMBL" id="KAK1400708.1"/>
    </source>
</evidence>
<keyword evidence="3 6" id="KW-0223">Dioxygenase</keyword>
<sequence>MTAVCGLSPMISALSLNPNKPTSPIYLLPRFPTESTNANRDWKVPIEAPSQMWVLHCGNAFEEKDRNGNVDIQIQASGCSYQWFNFQKMFGYDWKTGKLDPSMMNVKEKEKKLVTHLVQVSIQLDTSGTCQKCGVKPLNKWDKSSDFPVINQNFSGSKNSYVYAATTSGSRQSLQHFPFDTVVKLNTVDESVSTWSVGNRRFIGEPIFVPKGTEEGEGYLLVVEYAVSTQRCYLVILDPKRIGMANALLAKLEVPRHLNFPLGFHGFWADSNNQTS</sequence>
<keyword evidence="7" id="KW-1185">Reference proteome</keyword>
<evidence type="ECO:0000313" key="7">
    <source>
        <dbReference type="Proteomes" id="UP001237642"/>
    </source>
</evidence>
<protein>
    <submittedName>
        <fullName evidence="6">Carotenoid cleavage dioxygenase 7, chloroplastic</fullName>
    </submittedName>
</protein>
<comment type="cofactor">
    <cofactor evidence="5">
        <name>Fe(2+)</name>
        <dbReference type="ChEBI" id="CHEBI:29033"/>
    </cofactor>
    <text evidence="5">Binds 1 Fe(2+) ion per subunit.</text>
</comment>
<organism evidence="6 7">
    <name type="scientific">Heracleum sosnowskyi</name>
    <dbReference type="NCBI Taxonomy" id="360622"/>
    <lineage>
        <taxon>Eukaryota</taxon>
        <taxon>Viridiplantae</taxon>
        <taxon>Streptophyta</taxon>
        <taxon>Embryophyta</taxon>
        <taxon>Tracheophyta</taxon>
        <taxon>Spermatophyta</taxon>
        <taxon>Magnoliopsida</taxon>
        <taxon>eudicotyledons</taxon>
        <taxon>Gunneridae</taxon>
        <taxon>Pentapetalae</taxon>
        <taxon>asterids</taxon>
        <taxon>campanulids</taxon>
        <taxon>Apiales</taxon>
        <taxon>Apiaceae</taxon>
        <taxon>Apioideae</taxon>
        <taxon>apioid superclade</taxon>
        <taxon>Tordylieae</taxon>
        <taxon>Tordyliinae</taxon>
        <taxon>Heracleum</taxon>
    </lineage>
</organism>
<name>A0AAD8JCS4_9APIA</name>
<dbReference type="GO" id="GO:0045549">
    <property type="term" value="F:9-cis-epoxycarotenoid dioxygenase activity"/>
    <property type="evidence" value="ECO:0007669"/>
    <property type="project" value="TreeGrafter"/>
</dbReference>
<dbReference type="EMBL" id="JAUIZM010000001">
    <property type="protein sequence ID" value="KAK1400708.1"/>
    <property type="molecule type" value="Genomic_DNA"/>
</dbReference>
<keyword evidence="3 6" id="KW-0560">Oxidoreductase</keyword>
<comment type="caution">
    <text evidence="6">The sequence shown here is derived from an EMBL/GenBank/DDBJ whole genome shotgun (WGS) entry which is preliminary data.</text>
</comment>
<dbReference type="GO" id="GO:0046872">
    <property type="term" value="F:metal ion binding"/>
    <property type="evidence" value="ECO:0007669"/>
    <property type="project" value="UniProtKB-KW"/>
</dbReference>
<evidence type="ECO:0000256" key="2">
    <source>
        <dbReference type="ARBA" id="ARBA00022723"/>
    </source>
</evidence>
<evidence type="ECO:0000256" key="4">
    <source>
        <dbReference type="ARBA" id="ARBA00023004"/>
    </source>
</evidence>
<evidence type="ECO:0000256" key="3">
    <source>
        <dbReference type="ARBA" id="ARBA00022964"/>
    </source>
</evidence>
<feature type="binding site" evidence="5">
    <location>
        <position position="265"/>
    </location>
    <ligand>
        <name>Fe cation</name>
        <dbReference type="ChEBI" id="CHEBI:24875"/>
        <note>catalytic</note>
    </ligand>
</feature>
<evidence type="ECO:0000256" key="1">
    <source>
        <dbReference type="ARBA" id="ARBA00006787"/>
    </source>
</evidence>
<dbReference type="PANTHER" id="PTHR10543">
    <property type="entry name" value="BETA-CAROTENE DIOXYGENASE"/>
    <property type="match status" value="1"/>
</dbReference>
<comment type="similarity">
    <text evidence="1">Belongs to the carotenoid oxygenase family.</text>
</comment>
<evidence type="ECO:0000256" key="5">
    <source>
        <dbReference type="PIRSR" id="PIRSR604294-1"/>
    </source>
</evidence>
<dbReference type="GO" id="GO:0016121">
    <property type="term" value="P:carotene catabolic process"/>
    <property type="evidence" value="ECO:0007669"/>
    <property type="project" value="TreeGrafter"/>
</dbReference>
<gene>
    <name evidence="6" type="ORF">POM88_000313</name>
</gene>
<reference evidence="6" key="1">
    <citation type="submission" date="2023-02" db="EMBL/GenBank/DDBJ databases">
        <title>Genome of toxic invasive species Heracleum sosnowskyi carries increased number of genes despite the absence of recent whole-genome duplications.</title>
        <authorList>
            <person name="Schelkunov M."/>
            <person name="Shtratnikova V."/>
            <person name="Makarenko M."/>
            <person name="Klepikova A."/>
            <person name="Omelchenko D."/>
            <person name="Novikova G."/>
            <person name="Obukhova E."/>
            <person name="Bogdanov V."/>
            <person name="Penin A."/>
            <person name="Logacheva M."/>
        </authorList>
    </citation>
    <scope>NUCLEOTIDE SEQUENCE</scope>
    <source>
        <strain evidence="6">Hsosn_3</strain>
        <tissue evidence="6">Leaf</tissue>
    </source>
</reference>
<reference evidence="6" key="2">
    <citation type="submission" date="2023-05" db="EMBL/GenBank/DDBJ databases">
        <authorList>
            <person name="Schelkunov M.I."/>
        </authorList>
    </citation>
    <scope>NUCLEOTIDE SEQUENCE</scope>
    <source>
        <strain evidence="6">Hsosn_3</strain>
        <tissue evidence="6">Leaf</tissue>
    </source>
</reference>
<accession>A0AAD8JCS4</accession>
<keyword evidence="4 5" id="KW-0408">Iron</keyword>
<proteinExistence type="inferred from homology"/>